<protein>
    <submittedName>
        <fullName evidence="4">Capsule synthesis protein PGA_cap</fullName>
    </submittedName>
</protein>
<dbReference type="SUPFAM" id="SSF56300">
    <property type="entry name" value="Metallo-dependent phosphatases"/>
    <property type="match status" value="1"/>
</dbReference>
<reference evidence="4 5" key="1">
    <citation type="journal article" date="2013" name="Stand. Genomic Sci.">
        <title>Genomic Encyclopedia of Type Strains, Phase I: The one thousand microbial genomes (KMG-I) project.</title>
        <authorList>
            <person name="Kyrpides N.C."/>
            <person name="Woyke T."/>
            <person name="Eisen J.A."/>
            <person name="Garrity G."/>
            <person name="Lilburn T.G."/>
            <person name="Beck B.J."/>
            <person name="Whitman W.B."/>
            <person name="Hugenholtz P."/>
            <person name="Klenk H.P."/>
        </authorList>
    </citation>
    <scope>NUCLEOTIDE SEQUENCE [LARGE SCALE GENOMIC DNA]</scope>
    <source>
        <strain evidence="4 5">DSM 45044</strain>
    </source>
</reference>
<accession>A0A562VCC0</accession>
<name>A0A562VCC0_9ACTN</name>
<organism evidence="4 5">
    <name type="scientific">Stackebrandtia albiflava</name>
    <dbReference type="NCBI Taxonomy" id="406432"/>
    <lineage>
        <taxon>Bacteria</taxon>
        <taxon>Bacillati</taxon>
        <taxon>Actinomycetota</taxon>
        <taxon>Actinomycetes</taxon>
        <taxon>Glycomycetales</taxon>
        <taxon>Glycomycetaceae</taxon>
        <taxon>Stackebrandtia</taxon>
    </lineage>
</organism>
<dbReference type="PANTHER" id="PTHR33393">
    <property type="entry name" value="POLYGLUTAMINE SYNTHESIS ACCESSORY PROTEIN RV0574C-RELATED"/>
    <property type="match status" value="1"/>
</dbReference>
<dbReference type="InterPro" id="IPR019079">
    <property type="entry name" value="Capsule_synth_CapA"/>
</dbReference>
<feature type="domain" description="Capsule synthesis protein CapA" evidence="3">
    <location>
        <begin position="70"/>
        <end position="308"/>
    </location>
</feature>
<dbReference type="Proteomes" id="UP000321617">
    <property type="component" value="Unassembled WGS sequence"/>
</dbReference>
<gene>
    <name evidence="4" type="ORF">LX16_1221</name>
</gene>
<dbReference type="InterPro" id="IPR052169">
    <property type="entry name" value="CW_Biosynth-Accessory"/>
</dbReference>
<evidence type="ECO:0000313" key="5">
    <source>
        <dbReference type="Proteomes" id="UP000321617"/>
    </source>
</evidence>
<sequence length="385" mass="38920">MNRPLYSSLPDVLRHPAVMIAGVVVATLAVIVSAMALVAPGPATATLSPGAGPSPVADTDPDDPVATTVDLAAVGDTIMGDHPHALPPGGGEGFFDGVADELTGDVVFGNLEGPLSTRSDFSKCVDDTACEYIRMPPEYAPILADAGFDVLNIANNHGYDAGPAGVTDTRDALAAVGIPLSGMKGEITELETDDGVTVAVVGVAAYDFYTNLLDLQAVSALVSAADARADVVVLSMHIGAEGTDARHVTGAPEEFYGESRGDSLQVGHTAVDAGADLVIGHGPHVLRGIEFYKGRIIAHSLGNFAGYGVLASEGALGRGAVLKVTTTADGEFVTGSVTATHMVDGGYPVSDPSGGAFADFNELAADFGPAGVTVDPSGGLLVPQD</sequence>
<keyword evidence="5" id="KW-1185">Reference proteome</keyword>
<comment type="caution">
    <text evidence="4">The sequence shown here is derived from an EMBL/GenBank/DDBJ whole genome shotgun (WGS) entry which is preliminary data.</text>
</comment>
<dbReference type="CDD" id="cd07381">
    <property type="entry name" value="MPP_CapA"/>
    <property type="match status" value="1"/>
</dbReference>
<evidence type="ECO:0000256" key="2">
    <source>
        <dbReference type="SAM" id="Phobius"/>
    </source>
</evidence>
<dbReference type="RefSeq" id="WP_147134317.1">
    <property type="nucleotide sequence ID" value="NZ_BAABIJ010000001.1"/>
</dbReference>
<evidence type="ECO:0000313" key="4">
    <source>
        <dbReference type="EMBL" id="TWJ15510.1"/>
    </source>
</evidence>
<evidence type="ECO:0000256" key="1">
    <source>
        <dbReference type="ARBA" id="ARBA00005662"/>
    </source>
</evidence>
<keyword evidence="2" id="KW-0812">Transmembrane</keyword>
<dbReference type="PANTHER" id="PTHR33393:SF11">
    <property type="entry name" value="POLYGLUTAMINE SYNTHESIS ACCESSORY PROTEIN RV0574C-RELATED"/>
    <property type="match status" value="1"/>
</dbReference>
<dbReference type="Pfam" id="PF09587">
    <property type="entry name" value="PGA_cap"/>
    <property type="match status" value="1"/>
</dbReference>
<dbReference type="OrthoDB" id="9810718at2"/>
<comment type="similarity">
    <text evidence="1">Belongs to the CapA family.</text>
</comment>
<proteinExistence type="inferred from homology"/>
<feature type="transmembrane region" description="Helical" evidence="2">
    <location>
        <begin position="12"/>
        <end position="39"/>
    </location>
</feature>
<keyword evidence="2" id="KW-1133">Transmembrane helix</keyword>
<dbReference type="InterPro" id="IPR029052">
    <property type="entry name" value="Metallo-depent_PP-like"/>
</dbReference>
<dbReference type="AlphaFoldDB" id="A0A562VCC0"/>
<dbReference type="SMART" id="SM00854">
    <property type="entry name" value="PGA_cap"/>
    <property type="match status" value="1"/>
</dbReference>
<evidence type="ECO:0000259" key="3">
    <source>
        <dbReference type="SMART" id="SM00854"/>
    </source>
</evidence>
<dbReference type="Gene3D" id="3.60.21.10">
    <property type="match status" value="1"/>
</dbReference>
<keyword evidence="2" id="KW-0472">Membrane</keyword>
<dbReference type="EMBL" id="VLLL01000005">
    <property type="protein sequence ID" value="TWJ15510.1"/>
    <property type="molecule type" value="Genomic_DNA"/>
</dbReference>